<dbReference type="Pfam" id="PF08938">
    <property type="entry name" value="HBS1_N"/>
    <property type="match status" value="1"/>
</dbReference>
<dbReference type="EMBL" id="JAACXV010014582">
    <property type="protein sequence ID" value="KAF7265880.1"/>
    <property type="molecule type" value="Genomic_DNA"/>
</dbReference>
<gene>
    <name evidence="13" type="ORF">GWI33_020627</name>
</gene>
<dbReference type="Pfam" id="PF22594">
    <property type="entry name" value="GTP-eEF1A_C"/>
    <property type="match status" value="1"/>
</dbReference>
<feature type="compositionally biased region" description="Polar residues" evidence="11">
    <location>
        <begin position="388"/>
        <end position="405"/>
    </location>
</feature>
<evidence type="ECO:0000259" key="12">
    <source>
        <dbReference type="PROSITE" id="PS51722"/>
    </source>
</evidence>
<dbReference type="SUPFAM" id="SSF109732">
    <property type="entry name" value="HBS1-like domain"/>
    <property type="match status" value="1"/>
</dbReference>
<feature type="compositionally biased region" description="Basic and acidic residues" evidence="11">
    <location>
        <begin position="370"/>
        <end position="387"/>
    </location>
</feature>
<feature type="compositionally biased region" description="Basic and acidic residues" evidence="11">
    <location>
        <begin position="413"/>
        <end position="432"/>
    </location>
</feature>
<organism evidence="13 14">
    <name type="scientific">Rhynchophorus ferrugineus</name>
    <name type="common">Red palm weevil</name>
    <name type="synonym">Curculio ferrugineus</name>
    <dbReference type="NCBI Taxonomy" id="354439"/>
    <lineage>
        <taxon>Eukaryota</taxon>
        <taxon>Metazoa</taxon>
        <taxon>Ecdysozoa</taxon>
        <taxon>Arthropoda</taxon>
        <taxon>Hexapoda</taxon>
        <taxon>Insecta</taxon>
        <taxon>Pterygota</taxon>
        <taxon>Neoptera</taxon>
        <taxon>Endopterygota</taxon>
        <taxon>Coleoptera</taxon>
        <taxon>Polyphaga</taxon>
        <taxon>Cucujiformia</taxon>
        <taxon>Curculionidae</taxon>
        <taxon>Dryophthorinae</taxon>
        <taxon>Rhynchophorus</taxon>
    </lineage>
</organism>
<dbReference type="AlphaFoldDB" id="A0A834HNY9"/>
<evidence type="ECO:0000256" key="1">
    <source>
        <dbReference type="ARBA" id="ARBA00004496"/>
    </source>
</evidence>
<evidence type="ECO:0000256" key="4">
    <source>
        <dbReference type="ARBA" id="ARBA00022553"/>
    </source>
</evidence>
<dbReference type="CDD" id="cd16267">
    <property type="entry name" value="HBS1-like_II"/>
    <property type="match status" value="1"/>
</dbReference>
<dbReference type="InterPro" id="IPR027417">
    <property type="entry name" value="P-loop_NTPase"/>
</dbReference>
<keyword evidence="14" id="KW-1185">Reference proteome</keyword>
<dbReference type="Proteomes" id="UP000625711">
    <property type="component" value="Unassembled WGS sequence"/>
</dbReference>
<name>A0A834HNY9_RHYFE</name>
<evidence type="ECO:0000256" key="7">
    <source>
        <dbReference type="ARBA" id="ARBA00022845"/>
    </source>
</evidence>
<dbReference type="SUPFAM" id="SSF50465">
    <property type="entry name" value="EF-Tu/eEF-1alpha/eIF2-gamma C-terminal domain"/>
    <property type="match status" value="1"/>
</dbReference>
<dbReference type="Pfam" id="PF00009">
    <property type="entry name" value="GTP_EFTU"/>
    <property type="match status" value="1"/>
</dbReference>
<dbReference type="FunFam" id="3.40.50.300:FF:000204">
    <property type="entry name" value="Translation elongation factor Tu"/>
    <property type="match status" value="1"/>
</dbReference>
<accession>A0A834HNY9</accession>
<keyword evidence="3" id="KW-0963">Cytoplasm</keyword>
<keyword evidence="6" id="KW-0378">Hydrolase</keyword>
<evidence type="ECO:0000313" key="13">
    <source>
        <dbReference type="EMBL" id="KAF7265880.1"/>
    </source>
</evidence>
<evidence type="ECO:0000256" key="6">
    <source>
        <dbReference type="ARBA" id="ARBA00022801"/>
    </source>
</evidence>
<evidence type="ECO:0000256" key="3">
    <source>
        <dbReference type="ARBA" id="ARBA00022490"/>
    </source>
</evidence>
<evidence type="ECO:0000256" key="5">
    <source>
        <dbReference type="ARBA" id="ARBA00022741"/>
    </source>
</evidence>
<comment type="subcellular location">
    <subcellularLocation>
        <location evidence="1">Cytoplasm</location>
    </subcellularLocation>
</comment>
<dbReference type="InterPro" id="IPR054696">
    <property type="entry name" value="GTP-eEF1A_C"/>
</dbReference>
<dbReference type="PROSITE" id="PS51722">
    <property type="entry name" value="G_TR_2"/>
    <property type="match status" value="1"/>
</dbReference>
<keyword evidence="4" id="KW-0597">Phosphoprotein</keyword>
<keyword evidence="5" id="KW-0547">Nucleotide-binding</keyword>
<comment type="similarity">
    <text evidence="2">Belongs to the TRAFAC class translation factor GTPase superfamily. Classic translation factor GTPase family. EF-Tu/EF-1A subfamily.</text>
</comment>
<dbReference type="InterPro" id="IPR004161">
    <property type="entry name" value="EFTu-like_2"/>
</dbReference>
<dbReference type="InterPro" id="IPR000795">
    <property type="entry name" value="T_Tr_GTP-bd_dom"/>
</dbReference>
<evidence type="ECO:0000256" key="10">
    <source>
        <dbReference type="ARBA" id="ARBA00049117"/>
    </source>
</evidence>
<dbReference type="CDD" id="cd01883">
    <property type="entry name" value="EF1_alpha"/>
    <property type="match status" value="1"/>
</dbReference>
<comment type="caution">
    <text evidence="13">The sequence shown here is derived from an EMBL/GenBank/DDBJ whole genome shotgun (WGS) entry which is preliminary data.</text>
</comment>
<dbReference type="SUPFAM" id="SSF50447">
    <property type="entry name" value="Translation proteins"/>
    <property type="match status" value="1"/>
</dbReference>
<dbReference type="SUPFAM" id="SSF52540">
    <property type="entry name" value="P-loop containing nucleoside triphosphate hydrolases"/>
    <property type="match status" value="1"/>
</dbReference>
<dbReference type="InterPro" id="IPR037189">
    <property type="entry name" value="HBS1-like_N_sf"/>
</dbReference>
<keyword evidence="9" id="KW-0342">GTP-binding</keyword>
<feature type="domain" description="Tr-type G" evidence="12">
    <location>
        <begin position="438"/>
        <end position="664"/>
    </location>
</feature>
<evidence type="ECO:0000256" key="8">
    <source>
        <dbReference type="ARBA" id="ARBA00022917"/>
    </source>
</evidence>
<comment type="catalytic activity">
    <reaction evidence="10">
        <text>GTP + H2O = GDP + phosphate + H(+)</text>
        <dbReference type="Rhea" id="RHEA:19669"/>
        <dbReference type="ChEBI" id="CHEBI:15377"/>
        <dbReference type="ChEBI" id="CHEBI:15378"/>
        <dbReference type="ChEBI" id="CHEBI:37565"/>
        <dbReference type="ChEBI" id="CHEBI:43474"/>
        <dbReference type="ChEBI" id="CHEBI:58189"/>
    </reaction>
    <physiologicalReaction direction="left-to-right" evidence="10">
        <dbReference type="Rhea" id="RHEA:19670"/>
    </physiologicalReaction>
</comment>
<evidence type="ECO:0000256" key="2">
    <source>
        <dbReference type="ARBA" id="ARBA00007249"/>
    </source>
</evidence>
<dbReference type="GO" id="GO:0006412">
    <property type="term" value="P:translation"/>
    <property type="evidence" value="ECO:0007669"/>
    <property type="project" value="UniProtKB-KW"/>
</dbReference>
<sequence length="864" mass="96854">MARHRDIRNMDYEDEYDGYDDVYGHSVDDDYYISPSNRQFIYNRESSRDSRFEHTEDNIEEADEIDELTDTDKAKLLSCIDQINDNLGHTAIPRNDLIDLIMKFNFNTELVLNAILEDPKYNKLGTLQKGKENRQYLGKTCSTPNVALKWPKNVKSIGSSIQNNTQNNGFIIPKLFLQNSSESNNRTSFNIPNIFTSKEEKTINNKLINPKLDRTHQYNNVLNSQPNEYSSLSDLVNNHLKNILPNNIEKNKDNSLSKKLKEMRLDDSKQINYFNGNTEKYSQVDLSNALNMSNSLPNVKKTHTNKPEKFEIPFIDCEIRNDNVLTPEIEILPCTFLAPIVIEPQAARNKVVASTATNIVKGFNVPQKETEISQRSIDTIHKDRLDGTSRSQSPAARGNSPNSGRGTPLNDVDETKANRKESKVNPEAQYEKERGDCKDQLYMVVIGHVDAGKSTLMGRLLCDLGQVNKKIMHKYEQESKKLGKQSFMYAWVLDETGEERNRGITMDVGRYQFETKTKNVTLLDAPGHKDFIPNMISGAGQADVGLLVVDATRGEFETGFDLGGQTREHALLVRSLGVSQLAVAINKLDTVSWSKQRFDEIVQKLKTFLKQAGFKENDVTFVPCSGLTGQNLVKAPTENELLEWYKGHCLLEVIDKFRAPIRPVVKPFRFSINDVFKGTGSGFCVAGRVETGVLNVGDKILVYPNKDQTVVKSLAIEESSRVVVFAGDQAIVTLSGIEMQNVSIGNILCDPLNPVQVSNKFEARIVIFNVTVPITKGYSVVLHHQSLVEPAVISKLTSQLNKSTGEVQKKHPRFLGKNSSAIVEITVSKPIALEVYCECKELGRITLRVAGVTIAAGLITRIIN</sequence>
<evidence type="ECO:0000256" key="9">
    <source>
        <dbReference type="ARBA" id="ARBA00023134"/>
    </source>
</evidence>
<dbReference type="GO" id="GO:0005737">
    <property type="term" value="C:cytoplasm"/>
    <property type="evidence" value="ECO:0007669"/>
    <property type="project" value="UniProtKB-SubCell"/>
</dbReference>
<dbReference type="Gene3D" id="2.40.30.10">
    <property type="entry name" value="Translation factors"/>
    <property type="match status" value="2"/>
</dbReference>
<reference evidence="13" key="1">
    <citation type="submission" date="2020-08" db="EMBL/GenBank/DDBJ databases">
        <title>Genome sequencing and assembly of the red palm weevil Rhynchophorus ferrugineus.</title>
        <authorList>
            <person name="Dias G.B."/>
            <person name="Bergman C.M."/>
            <person name="Manee M."/>
        </authorList>
    </citation>
    <scope>NUCLEOTIDE SEQUENCE</scope>
    <source>
        <strain evidence="13">AA-2017</strain>
        <tissue evidence="13">Whole larva</tissue>
    </source>
</reference>
<dbReference type="Gene3D" id="3.40.50.300">
    <property type="entry name" value="P-loop containing nucleotide triphosphate hydrolases"/>
    <property type="match status" value="1"/>
</dbReference>
<dbReference type="OrthoDB" id="342024at2759"/>
<keyword evidence="7" id="KW-0810">Translation regulation</keyword>
<dbReference type="InterPro" id="IPR009000">
    <property type="entry name" value="Transl_B-barrel_sf"/>
</dbReference>
<dbReference type="InterPro" id="IPR050100">
    <property type="entry name" value="TRAFAC_GTPase_members"/>
</dbReference>
<protein>
    <recommendedName>
        <fullName evidence="12">Tr-type G domain-containing protein</fullName>
    </recommendedName>
</protein>
<dbReference type="PANTHER" id="PTHR23115">
    <property type="entry name" value="TRANSLATION FACTOR"/>
    <property type="match status" value="1"/>
</dbReference>
<dbReference type="Gene3D" id="1.10.8.10">
    <property type="entry name" value="DNA helicase RuvA subunit, C-terminal domain"/>
    <property type="match status" value="1"/>
</dbReference>
<dbReference type="GO" id="GO:0005525">
    <property type="term" value="F:GTP binding"/>
    <property type="evidence" value="ECO:0007669"/>
    <property type="project" value="UniProtKB-KW"/>
</dbReference>
<dbReference type="PRINTS" id="PR00315">
    <property type="entry name" value="ELONGATNFCT"/>
</dbReference>
<dbReference type="FunFam" id="2.40.30.10:FF:000070">
    <property type="entry name" value="Translation elongation factor EF-1 subunit"/>
    <property type="match status" value="1"/>
</dbReference>
<evidence type="ECO:0000313" key="14">
    <source>
        <dbReference type="Proteomes" id="UP000625711"/>
    </source>
</evidence>
<dbReference type="GO" id="GO:0003924">
    <property type="term" value="F:GTPase activity"/>
    <property type="evidence" value="ECO:0007669"/>
    <property type="project" value="InterPro"/>
</dbReference>
<proteinExistence type="inferred from homology"/>
<dbReference type="Pfam" id="PF03144">
    <property type="entry name" value="GTP_EFTU_D2"/>
    <property type="match status" value="1"/>
</dbReference>
<dbReference type="FunFam" id="2.40.30.10:FF:000020">
    <property type="entry name" value="Translation elongation factor EF-1"/>
    <property type="match status" value="1"/>
</dbReference>
<dbReference type="InterPro" id="IPR015033">
    <property type="entry name" value="HBS1-like_N"/>
</dbReference>
<feature type="region of interest" description="Disordered" evidence="11">
    <location>
        <begin position="370"/>
        <end position="432"/>
    </location>
</feature>
<evidence type="ECO:0000256" key="11">
    <source>
        <dbReference type="SAM" id="MobiDB-lite"/>
    </source>
</evidence>
<dbReference type="GO" id="GO:0006417">
    <property type="term" value="P:regulation of translation"/>
    <property type="evidence" value="ECO:0007669"/>
    <property type="project" value="UniProtKB-KW"/>
</dbReference>
<dbReference type="InterPro" id="IPR009001">
    <property type="entry name" value="Transl_elong_EF1A/Init_IF2_C"/>
</dbReference>
<keyword evidence="8" id="KW-0648">Protein biosynthesis</keyword>
<dbReference type="CDD" id="cd04093">
    <property type="entry name" value="HBS1_C_III"/>
    <property type="match status" value="1"/>
</dbReference>